<reference evidence="4" key="1">
    <citation type="submission" date="2025-08" db="UniProtKB">
        <authorList>
            <consortium name="RefSeq"/>
        </authorList>
    </citation>
    <scope>IDENTIFICATION</scope>
</reference>
<dbReference type="KEGG" id="bspl:114847481"/>
<evidence type="ECO:0000313" key="4">
    <source>
        <dbReference type="RefSeq" id="XP_028993126.1"/>
    </source>
</evidence>
<dbReference type="InterPro" id="IPR011029">
    <property type="entry name" value="DEATH-like_dom_sf"/>
</dbReference>
<dbReference type="InterPro" id="IPR001315">
    <property type="entry name" value="CARD"/>
</dbReference>
<proteinExistence type="predicted"/>
<dbReference type="Proteomes" id="UP000515150">
    <property type="component" value="Chromosome 21"/>
</dbReference>
<dbReference type="GO" id="GO:0042981">
    <property type="term" value="P:regulation of apoptotic process"/>
    <property type="evidence" value="ECO:0007669"/>
    <property type="project" value="InterPro"/>
</dbReference>
<dbReference type="GeneID" id="114847481"/>
<feature type="domain" description="CARD" evidence="2">
    <location>
        <begin position="198"/>
        <end position="276"/>
    </location>
</feature>
<evidence type="ECO:0000313" key="3">
    <source>
        <dbReference type="Proteomes" id="UP000515150"/>
    </source>
</evidence>
<dbReference type="InParanoid" id="A0A6P7LEY2"/>
<evidence type="ECO:0000256" key="1">
    <source>
        <dbReference type="SAM" id="MobiDB-lite"/>
    </source>
</evidence>
<accession>A0A6P7LEY2</accession>
<dbReference type="OrthoDB" id="9931598at2759"/>
<feature type="region of interest" description="Disordered" evidence="1">
    <location>
        <begin position="172"/>
        <end position="194"/>
    </location>
</feature>
<organism evidence="3 4">
    <name type="scientific">Betta splendens</name>
    <name type="common">Siamese fighting fish</name>
    <dbReference type="NCBI Taxonomy" id="158456"/>
    <lineage>
        <taxon>Eukaryota</taxon>
        <taxon>Metazoa</taxon>
        <taxon>Chordata</taxon>
        <taxon>Craniata</taxon>
        <taxon>Vertebrata</taxon>
        <taxon>Euteleostomi</taxon>
        <taxon>Actinopterygii</taxon>
        <taxon>Neopterygii</taxon>
        <taxon>Teleostei</taxon>
        <taxon>Neoteleostei</taxon>
        <taxon>Acanthomorphata</taxon>
        <taxon>Anabantaria</taxon>
        <taxon>Anabantiformes</taxon>
        <taxon>Anabantoidei</taxon>
        <taxon>Osphronemidae</taxon>
        <taxon>Betta</taxon>
    </lineage>
</organism>
<evidence type="ECO:0000259" key="2">
    <source>
        <dbReference type="PROSITE" id="PS50209"/>
    </source>
</evidence>
<dbReference type="Pfam" id="PF00619">
    <property type="entry name" value="CARD"/>
    <property type="match status" value="1"/>
</dbReference>
<dbReference type="SUPFAM" id="SSF47986">
    <property type="entry name" value="DEATH domain"/>
    <property type="match status" value="1"/>
</dbReference>
<dbReference type="AlphaFoldDB" id="A0A6P7LEY2"/>
<dbReference type="CDD" id="cd01671">
    <property type="entry name" value="CARD"/>
    <property type="match status" value="1"/>
</dbReference>
<dbReference type="RefSeq" id="XP_028993126.1">
    <property type="nucleotide sequence ID" value="XM_029137293.3"/>
</dbReference>
<sequence length="294" mass="33192">MTLDKLRKEQPRRLCELLSNDPDYILEECGDLLSMNEYRQIEKQTCALQKMNLLLSKVKQQEETCQSFDAILRKHGDHYQQWLSPTPELSAPTALADDSSVFNKREIRDTRAKSLNMKTEVLNESARSPSGGFTGPVAQHRYKAVGGSIICVDKLSGVTVDGGMDLSVSSITVTSQRRSGGAEDRRPSSQQKWMQSCDREPAVKRIMENKTELVDCLSSDCTFILQQVHSEDIVTGREYRNLKEEAQSEKAVIDLLDLLIAKGQESCSSFLELLKDQEVLETFPKLKKLELEND</sequence>
<gene>
    <name evidence="4" type="primary">si:dkey-10c21.1</name>
</gene>
<keyword evidence="3" id="KW-1185">Reference proteome</keyword>
<name>A0A6P7LEY2_BETSP</name>
<dbReference type="Gene3D" id="1.10.533.10">
    <property type="entry name" value="Death Domain, Fas"/>
    <property type="match status" value="1"/>
</dbReference>
<dbReference type="PROSITE" id="PS50209">
    <property type="entry name" value="CARD"/>
    <property type="match status" value="1"/>
</dbReference>
<protein>
    <submittedName>
        <fullName evidence="4">Uncharacterized protein si:dkey-10c21.1</fullName>
    </submittedName>
</protein>